<dbReference type="EMBL" id="OM891512">
    <property type="protein sequence ID" value="UUZ29858.1"/>
    <property type="molecule type" value="mRNA"/>
</dbReference>
<dbReference type="InterPro" id="IPR009556">
    <property type="entry name" value="Microneme_Etmic-2"/>
</dbReference>
<dbReference type="Pfam" id="PF06670">
    <property type="entry name" value="Etmic-2"/>
    <property type="match status" value="1"/>
</dbReference>
<feature type="chain" id="PRO_5036972280" evidence="1">
    <location>
        <begin position="26"/>
        <end position="174"/>
    </location>
</feature>
<sequence>MRSAVSAFALCIVLFFAGLHTLSEGNCGRLSVLGGLKIEETVKVALNGWIEDEEDLLITLVTDGTPAVAKLREADTKQALTSQQRGGHGSAGQQAEIFDDAQPLEKAAVPLVGVRIPGTKSGKQAAVLLYRSDVNKPTEFPLDTPASHQSALMFFFSQSTSTEMRVAVYTWLPK</sequence>
<dbReference type="AlphaFoldDB" id="A0A976XI48"/>
<name>A0A976XI48_9EIME</name>
<evidence type="ECO:0000256" key="1">
    <source>
        <dbReference type="SAM" id="SignalP"/>
    </source>
</evidence>
<accession>A0A976XI48</accession>
<proteinExistence type="evidence at transcript level"/>
<keyword evidence="1" id="KW-0732">Signal</keyword>
<protein>
    <submittedName>
        <fullName evidence="2">Microneme protein 2</fullName>
    </submittedName>
</protein>
<organism evidence="2">
    <name type="scientific">Eimeria magna</name>
    <dbReference type="NCBI Taxonomy" id="471282"/>
    <lineage>
        <taxon>Eukaryota</taxon>
        <taxon>Sar</taxon>
        <taxon>Alveolata</taxon>
        <taxon>Apicomplexa</taxon>
        <taxon>Conoidasida</taxon>
        <taxon>Coccidia</taxon>
        <taxon>Eucoccidiorida</taxon>
        <taxon>Eimeriorina</taxon>
        <taxon>Eimeriidae</taxon>
        <taxon>Eimeria</taxon>
    </lineage>
</organism>
<reference evidence="2" key="1">
    <citation type="submission" date="2022-03" db="EMBL/GenBank/DDBJ databases">
        <authorList>
            <person name="Chen H."/>
            <person name="Pu J."/>
            <person name="Xiao J."/>
            <person name="Bai X."/>
            <person name="Zheng R."/>
        </authorList>
    </citation>
    <scope>NUCLEOTIDE SEQUENCE</scope>
</reference>
<feature type="signal peptide" evidence="1">
    <location>
        <begin position="1"/>
        <end position="25"/>
    </location>
</feature>
<evidence type="ECO:0000313" key="2">
    <source>
        <dbReference type="EMBL" id="UUZ29858.1"/>
    </source>
</evidence>